<evidence type="ECO:0000256" key="2">
    <source>
        <dbReference type="SAM" id="SignalP"/>
    </source>
</evidence>
<dbReference type="Gene3D" id="1.25.40.10">
    <property type="entry name" value="Tetratricopeptide repeat domain"/>
    <property type="match status" value="1"/>
</dbReference>
<protein>
    <recommendedName>
        <fullName evidence="5">Tetratricopeptide repeat protein</fullName>
    </recommendedName>
</protein>
<reference evidence="3 4" key="1">
    <citation type="submission" date="2018-10" db="EMBL/GenBank/DDBJ databases">
        <title>Genome sequencing of Mucilaginibacter sp. HYN0043.</title>
        <authorList>
            <person name="Kim M."/>
            <person name="Yi H."/>
        </authorList>
    </citation>
    <scope>NUCLEOTIDE SEQUENCE [LARGE SCALE GENOMIC DNA]</scope>
    <source>
        <strain evidence="3 4">HYN0043</strain>
    </source>
</reference>
<dbReference type="Proteomes" id="UP000270046">
    <property type="component" value="Chromosome"/>
</dbReference>
<keyword evidence="2" id="KW-0732">Signal</keyword>
<dbReference type="AlphaFoldDB" id="A0A494VJ98"/>
<name>A0A494VJ98_9SPHI</name>
<feature type="chain" id="PRO_5019804520" description="Tetratricopeptide repeat protein" evidence="2">
    <location>
        <begin position="23"/>
        <end position="1086"/>
    </location>
</feature>
<dbReference type="EMBL" id="CP032869">
    <property type="protein sequence ID" value="AYL93849.1"/>
    <property type="molecule type" value="Genomic_DNA"/>
</dbReference>
<evidence type="ECO:0000313" key="3">
    <source>
        <dbReference type="EMBL" id="AYL93849.1"/>
    </source>
</evidence>
<organism evidence="3 4">
    <name type="scientific">Mucilaginibacter celer</name>
    <dbReference type="NCBI Taxonomy" id="2305508"/>
    <lineage>
        <taxon>Bacteria</taxon>
        <taxon>Pseudomonadati</taxon>
        <taxon>Bacteroidota</taxon>
        <taxon>Sphingobacteriia</taxon>
        <taxon>Sphingobacteriales</taxon>
        <taxon>Sphingobacteriaceae</taxon>
        <taxon>Mucilaginibacter</taxon>
    </lineage>
</organism>
<feature type="signal peptide" evidence="2">
    <location>
        <begin position="1"/>
        <end position="22"/>
    </location>
</feature>
<keyword evidence="4" id="KW-1185">Reference proteome</keyword>
<dbReference type="RefSeq" id="WP_119407570.1">
    <property type="nucleotide sequence ID" value="NZ_CP032869.1"/>
</dbReference>
<keyword evidence="1" id="KW-0175">Coiled coil</keyword>
<dbReference type="OrthoDB" id="1492850at2"/>
<evidence type="ECO:0008006" key="5">
    <source>
        <dbReference type="Google" id="ProtNLM"/>
    </source>
</evidence>
<proteinExistence type="predicted"/>
<accession>A0A494VJ98</accession>
<feature type="coiled-coil region" evidence="1">
    <location>
        <begin position="81"/>
        <end position="108"/>
    </location>
</feature>
<dbReference type="KEGG" id="muh:HYN43_000410"/>
<evidence type="ECO:0000313" key="4">
    <source>
        <dbReference type="Proteomes" id="UP000270046"/>
    </source>
</evidence>
<evidence type="ECO:0000256" key="1">
    <source>
        <dbReference type="SAM" id="Coils"/>
    </source>
</evidence>
<sequence>MKTVVKLGLLVALMFEGITGYAQTNCPQYTGALKRAQQNINAKKFPDALNDILFAQAALGECKVQNPGANLSMSEADNLLKELIRKQAEDARETNDKQLRELEGYIARLIKLVQQSGATGFSTLKPKLLEQLKAAQNYIDANHNTTNELGNIDLYRTVAESYEQNGDETQAFANWESGFQSAIKIVDGLKKNTPERAWVSAIIICSEYADNLLNRGEINQVNNIITTCQEHYPSLAGLTPQGFEALARLEFVNGRYREATHGYAQAILHYGTTIRLAKKAGGSDFKNERVNLLLTRCYNAILLGRRLNHFRVDTLAGANPIVPTGLFEKLKIAFAQSQSSNANLAIINLRYNLASVLIAQGKLSDAQAQDSLTRILSQIGTYKSTGSTQATTQIVKADIHAQMATIYRRRNDKDEAIAETGVALKYWMASIDTGKKNKENIMLIADAGLLIEKNLARSFPEENALQQLKQMSELVTMRYGDDANRFPDIAFMLGKLQARQADLIEGKKTTQDSIKAYSLFVSATNHFHQSGELADPANYRPDFAIYTHTACRILLYELAHRQYTAAENTARFIMREIMPLYRINDFDINMGLELTLANNVYGHYLFSNAMYAQAIEPLTFASLHGMQSATNHLIAIYSGLYINQQEKARFYRIRVGTQKSDAVKTYLLPLTTTTPDADSVKVYITDRAVEFPYRGIEDAVKWVKIVYHQNIDKRYVDAFNRYQEQAQNNHSPFQELSDQALDDAKSAIFILNKYASHKTAIANAYDVNKRLLLSEKLYKQYKNDLSVDSVNAGVIKKDAIPFYINYARQLKAAARVVDYRNVYKQVLLLDPGNKEALFAMMEMEFQENRNKFIKDSYKADFEHLKNNLSFFLIEGVNEAANNTRNKILGIREDAETRDYIVSAYSAFGKQDIFAELFLDKKLNHKEFIDYFTKKSVDSISNDAKREYYNHMIQLDQKYLQIIPSDSAVRKLASIHCSNFVWTCLLTKKDVNLISYLQQSSNYDPKNQFATGNLLSVYLFNNDYEDAKPEYDKFRNNIFSETGPFRTYNDYYTFCVTELRKAGLKNKSISIFSDLLINHTENNIQGN</sequence>
<dbReference type="InterPro" id="IPR011990">
    <property type="entry name" value="TPR-like_helical_dom_sf"/>
</dbReference>
<gene>
    <name evidence="3" type="ORF">HYN43_000410</name>
</gene>
<dbReference type="SUPFAM" id="SSF48452">
    <property type="entry name" value="TPR-like"/>
    <property type="match status" value="1"/>
</dbReference>